<evidence type="ECO:0000256" key="4">
    <source>
        <dbReference type="ARBA" id="ARBA00022801"/>
    </source>
</evidence>
<dbReference type="GO" id="GO:0004298">
    <property type="term" value="F:threonine-type endopeptidase activity"/>
    <property type="evidence" value="ECO:0007669"/>
    <property type="project" value="UniProtKB-KW"/>
</dbReference>
<evidence type="ECO:0000256" key="3">
    <source>
        <dbReference type="ARBA" id="ARBA00022698"/>
    </source>
</evidence>
<comment type="subunit">
    <text evidence="5">The 26S proteasome consists of a 20S proteasome core and two 19S regulatory subunits. The 20S proteasome core is composed of 28 subunits that are arranged in four stacked rings, resulting in a barrel-shaped structure. The two end rings are each formed by seven alpha subunits, and the two central rings are each formed by seven beta subunits. The catalytic chamber with the active sites is on the inside of the barrel.</text>
</comment>
<dbReference type="PANTHER" id="PTHR32194:SF7">
    <property type="entry name" value="ATP-DEPENDENT PROTEASE SUBUNIT HSLV"/>
    <property type="match status" value="1"/>
</dbReference>
<evidence type="ECO:0000313" key="6">
    <source>
        <dbReference type="EMBL" id="JAP98779.1"/>
    </source>
</evidence>
<keyword evidence="2 6" id="KW-0645">Protease</keyword>
<protein>
    <submittedName>
        <fullName evidence="6">ATP-dependent protease subunit HslV</fullName>
    </submittedName>
</protein>
<dbReference type="Gene3D" id="3.60.20.10">
    <property type="entry name" value="Glutamine Phosphoribosylpyrophosphate, subunit 1, domain 1"/>
    <property type="match status" value="1"/>
</dbReference>
<proteinExistence type="inferred from homology"/>
<dbReference type="GO" id="GO:0051603">
    <property type="term" value="P:proteolysis involved in protein catabolic process"/>
    <property type="evidence" value="ECO:0007669"/>
    <property type="project" value="InterPro"/>
</dbReference>
<dbReference type="InterPro" id="IPR022281">
    <property type="entry name" value="ATP-dep_Prtase_HsIV_su"/>
</dbReference>
<sequence>KSKKAKMACKVPWGLGRRFTSTVANAMQQQWRSTTILCVRKNNQVVMIGDGQVSLGHTIMKPNARKIRRIGVDGHVIAGFSGSTADALTLLDRLETKIDEFPKQLLRAAVETAKLWRQDKYLRQLDAMLIAADANISLCLSGTGDVFDSHDGILGIGSGGAYALAAARALYDTDLDAENIATRSMKIAADICIYTNHNTVIEVLPTSQVIHHTI</sequence>
<dbReference type="InterPro" id="IPR001353">
    <property type="entry name" value="Proteasome_sua/b"/>
</dbReference>
<dbReference type="InterPro" id="IPR029055">
    <property type="entry name" value="Ntn_hydrolases_N"/>
</dbReference>
<keyword evidence="4" id="KW-0378">Hydrolase</keyword>
<dbReference type="AlphaFoldDB" id="A0A146KVB4"/>
<evidence type="ECO:0000256" key="1">
    <source>
        <dbReference type="ARBA" id="ARBA00006053"/>
    </source>
</evidence>
<dbReference type="PROSITE" id="PS51476">
    <property type="entry name" value="PROTEASOME_BETA_2"/>
    <property type="match status" value="1"/>
</dbReference>
<dbReference type="Pfam" id="PF00227">
    <property type="entry name" value="Proteasome"/>
    <property type="match status" value="1"/>
</dbReference>
<dbReference type="GO" id="GO:0005839">
    <property type="term" value="C:proteasome core complex"/>
    <property type="evidence" value="ECO:0007669"/>
    <property type="project" value="InterPro"/>
</dbReference>
<dbReference type="GO" id="GO:0009376">
    <property type="term" value="C:HslUV protease complex"/>
    <property type="evidence" value="ECO:0007669"/>
    <property type="project" value="InterPro"/>
</dbReference>
<dbReference type="NCBIfam" id="TIGR03692">
    <property type="entry name" value="ATP_dep_HslV"/>
    <property type="match status" value="1"/>
</dbReference>
<organism evidence="6">
    <name type="scientific">Lygus hesperus</name>
    <name type="common">Western plant bug</name>
    <dbReference type="NCBI Taxonomy" id="30085"/>
    <lineage>
        <taxon>Eukaryota</taxon>
        <taxon>Metazoa</taxon>
        <taxon>Ecdysozoa</taxon>
        <taxon>Arthropoda</taxon>
        <taxon>Hexapoda</taxon>
        <taxon>Insecta</taxon>
        <taxon>Pterygota</taxon>
        <taxon>Neoptera</taxon>
        <taxon>Paraneoptera</taxon>
        <taxon>Hemiptera</taxon>
        <taxon>Heteroptera</taxon>
        <taxon>Panheteroptera</taxon>
        <taxon>Cimicomorpha</taxon>
        <taxon>Miridae</taxon>
        <taxon>Mirini</taxon>
        <taxon>Lygus</taxon>
    </lineage>
</organism>
<dbReference type="SUPFAM" id="SSF56235">
    <property type="entry name" value="N-terminal nucleophile aminohydrolases (Ntn hydrolases)"/>
    <property type="match status" value="1"/>
</dbReference>
<dbReference type="InterPro" id="IPR023333">
    <property type="entry name" value="Proteasome_suB-type"/>
</dbReference>
<gene>
    <name evidence="6" type="primary">hslV_0</name>
    <name evidence="6" type="ORF">g.15296</name>
</gene>
<keyword evidence="3" id="KW-0888">Threonine protease</keyword>
<dbReference type="NCBIfam" id="NF003964">
    <property type="entry name" value="PRK05456.1"/>
    <property type="match status" value="1"/>
</dbReference>
<dbReference type="PANTHER" id="PTHR32194">
    <property type="entry name" value="METALLOPROTEASE TLDD"/>
    <property type="match status" value="1"/>
</dbReference>
<evidence type="ECO:0000256" key="2">
    <source>
        <dbReference type="ARBA" id="ARBA00022670"/>
    </source>
</evidence>
<evidence type="ECO:0000256" key="5">
    <source>
        <dbReference type="ARBA" id="ARBA00026071"/>
    </source>
</evidence>
<name>A0A146KVB4_LYGHE</name>
<accession>A0A146KVB4</accession>
<comment type="similarity">
    <text evidence="1">Belongs to the peptidase T1B family. HslV subfamily.</text>
</comment>
<feature type="non-terminal residue" evidence="6">
    <location>
        <position position="1"/>
    </location>
</feature>
<reference evidence="6" key="1">
    <citation type="journal article" date="2016" name="Gigascience">
        <title>De novo construction of an expanded transcriptome assembly for the western tarnished plant bug, Lygus hesperus.</title>
        <authorList>
            <person name="Tassone E.E."/>
            <person name="Geib S.M."/>
            <person name="Hall B."/>
            <person name="Fabrick J.A."/>
            <person name="Brent C.S."/>
            <person name="Hull J.J."/>
        </authorList>
    </citation>
    <scope>NUCLEOTIDE SEQUENCE</scope>
</reference>
<dbReference type="EMBL" id="GDHC01019849">
    <property type="protein sequence ID" value="JAP98779.1"/>
    <property type="molecule type" value="Transcribed_RNA"/>
</dbReference>